<dbReference type="Gene3D" id="1.20.1250.20">
    <property type="entry name" value="MFS general substrate transporter like domains"/>
    <property type="match status" value="1"/>
</dbReference>
<evidence type="ECO:0000256" key="2">
    <source>
        <dbReference type="ARBA" id="ARBA00022448"/>
    </source>
</evidence>
<gene>
    <name evidence="9" type="ORF">BRAN1462_LOCUS24879</name>
</gene>
<keyword evidence="4 8" id="KW-1133">Transmembrane helix</keyword>
<proteinExistence type="inferred from homology"/>
<dbReference type="SUPFAM" id="SSF103473">
    <property type="entry name" value="MFS general substrate transporter"/>
    <property type="match status" value="1"/>
</dbReference>
<feature type="transmembrane region" description="Helical" evidence="8">
    <location>
        <begin position="152"/>
        <end position="174"/>
    </location>
</feature>
<feature type="transmembrane region" description="Helical" evidence="8">
    <location>
        <begin position="311"/>
        <end position="333"/>
    </location>
</feature>
<feature type="transmembrane region" description="Helical" evidence="8">
    <location>
        <begin position="180"/>
        <end position="201"/>
    </location>
</feature>
<reference evidence="9" key="1">
    <citation type="submission" date="2021-01" db="EMBL/GenBank/DDBJ databases">
        <authorList>
            <person name="Corre E."/>
            <person name="Pelletier E."/>
            <person name="Niang G."/>
            <person name="Scheremetjew M."/>
            <person name="Finn R."/>
            <person name="Kale V."/>
            <person name="Holt S."/>
            <person name="Cochrane G."/>
            <person name="Meng A."/>
            <person name="Brown T."/>
            <person name="Cohen L."/>
        </authorList>
    </citation>
    <scope>NUCLEOTIDE SEQUENCE</scope>
    <source>
        <strain evidence="9">RCC3387</strain>
    </source>
</reference>
<evidence type="ECO:0000313" key="9">
    <source>
        <dbReference type="EMBL" id="CAD9563810.1"/>
    </source>
</evidence>
<sequence>MQRPAGRQAAAETQNAPVELNPQARLFVFVLFTQVGQALMSYDGGATQMSTKPLLQSGWRSSELGLLGAMDKFGQVATAFVWSGLLMRMNIKFLLSAGLFAKAASCMGFGVLEAKWAMLLSKLGMGVSEALIGVWATVWVQANAPRDSQARWLGFASISAGMGNGVGSAVAGLGSQRFGYAFAFVLQACVLFGLWGIMLFCPGRWFEFADAAVNNADNTPEGKSETDLDGTVQDETLSDPDPLRARLRRRGSSDAQHFLRQELARSMSVDLRRIQSLRDGGDGELIEAGVASDPPKMSLLETFRLVLQSRIWLYTALSISLSCYITSSVAYMWQNTTESVWHFSDSEATYSFLVTTGVGGLLGVSLGPKLFDEYLEGFADAKGKIRCLAWCTRLTWMAVAMGTLAALLFLATAYHLVYYDIARQARGWLLALVLTGVFGVFAFLNSMQGTLYGINTDSATPETKTSAAGLTVSMQNVVGFALGPLLPSVTAELVGNGIHDAWPETDVRVVHSAQFSTGMAASLLALWPLLLSVRHAARAAVAGGTPRDAASVHGSVSQGVADDTVNLLQAARVLEHAGEFEPL</sequence>
<feature type="transmembrane region" description="Helical" evidence="8">
    <location>
        <begin position="93"/>
        <end position="112"/>
    </location>
</feature>
<dbReference type="CDD" id="cd06174">
    <property type="entry name" value="MFS"/>
    <property type="match status" value="1"/>
</dbReference>
<dbReference type="AlphaFoldDB" id="A0A7S2NWA0"/>
<feature type="transmembrane region" description="Helical" evidence="8">
    <location>
        <begin position="348"/>
        <end position="366"/>
    </location>
</feature>
<dbReference type="PANTHER" id="PTHR23505">
    <property type="entry name" value="SPINSTER"/>
    <property type="match status" value="1"/>
</dbReference>
<accession>A0A7S2NWA0</accession>
<comment type="similarity">
    <text evidence="6">Belongs to the major facilitator superfamily. Spinster (TC 2.A.1.49) family.</text>
</comment>
<evidence type="ECO:0000256" key="3">
    <source>
        <dbReference type="ARBA" id="ARBA00022692"/>
    </source>
</evidence>
<feature type="transmembrane region" description="Helical" evidence="8">
    <location>
        <begin position="118"/>
        <end position="140"/>
    </location>
</feature>
<feature type="transmembrane region" description="Helical" evidence="8">
    <location>
        <begin position="425"/>
        <end position="444"/>
    </location>
</feature>
<protein>
    <recommendedName>
        <fullName evidence="10">Major facilitator superfamily (MFS) profile domain-containing protein</fullName>
    </recommendedName>
</protein>
<evidence type="ECO:0000256" key="8">
    <source>
        <dbReference type="SAM" id="Phobius"/>
    </source>
</evidence>
<evidence type="ECO:0008006" key="10">
    <source>
        <dbReference type="Google" id="ProtNLM"/>
    </source>
</evidence>
<keyword evidence="2" id="KW-0813">Transport</keyword>
<dbReference type="Pfam" id="PF07690">
    <property type="entry name" value="MFS_1"/>
    <property type="match status" value="1"/>
</dbReference>
<dbReference type="PANTHER" id="PTHR23505:SF79">
    <property type="entry name" value="PROTEIN SPINSTER"/>
    <property type="match status" value="1"/>
</dbReference>
<dbReference type="EMBL" id="HBGW01039406">
    <property type="protein sequence ID" value="CAD9563810.1"/>
    <property type="molecule type" value="Transcribed_RNA"/>
</dbReference>
<dbReference type="InterPro" id="IPR011701">
    <property type="entry name" value="MFS"/>
</dbReference>
<dbReference type="GO" id="GO:0022857">
    <property type="term" value="F:transmembrane transporter activity"/>
    <property type="evidence" value="ECO:0007669"/>
    <property type="project" value="InterPro"/>
</dbReference>
<evidence type="ECO:0000256" key="1">
    <source>
        <dbReference type="ARBA" id="ARBA00004141"/>
    </source>
</evidence>
<dbReference type="GO" id="GO:0016020">
    <property type="term" value="C:membrane"/>
    <property type="evidence" value="ECO:0007669"/>
    <property type="project" value="UniProtKB-SubCell"/>
</dbReference>
<dbReference type="InterPro" id="IPR044770">
    <property type="entry name" value="MFS_spinster-like"/>
</dbReference>
<evidence type="ECO:0000256" key="7">
    <source>
        <dbReference type="SAM" id="MobiDB-lite"/>
    </source>
</evidence>
<name>A0A7S2NWA0_9DINO</name>
<evidence type="ECO:0000256" key="4">
    <source>
        <dbReference type="ARBA" id="ARBA00022989"/>
    </source>
</evidence>
<feature type="transmembrane region" description="Helical" evidence="8">
    <location>
        <begin position="394"/>
        <end position="419"/>
    </location>
</feature>
<keyword evidence="3 8" id="KW-0812">Transmembrane</keyword>
<keyword evidence="5 8" id="KW-0472">Membrane</keyword>
<comment type="subcellular location">
    <subcellularLocation>
        <location evidence="1">Membrane</location>
        <topology evidence="1">Multi-pass membrane protein</topology>
    </subcellularLocation>
</comment>
<dbReference type="InterPro" id="IPR036259">
    <property type="entry name" value="MFS_trans_sf"/>
</dbReference>
<evidence type="ECO:0000256" key="5">
    <source>
        <dbReference type="ARBA" id="ARBA00023136"/>
    </source>
</evidence>
<evidence type="ECO:0000256" key="6">
    <source>
        <dbReference type="ARBA" id="ARBA00024338"/>
    </source>
</evidence>
<organism evidence="9">
    <name type="scientific">Zooxanthella nutricula</name>
    <dbReference type="NCBI Taxonomy" id="1333877"/>
    <lineage>
        <taxon>Eukaryota</taxon>
        <taxon>Sar</taxon>
        <taxon>Alveolata</taxon>
        <taxon>Dinophyceae</taxon>
        <taxon>Peridiniales</taxon>
        <taxon>Peridiniales incertae sedis</taxon>
        <taxon>Zooxanthella</taxon>
    </lineage>
</organism>
<feature type="region of interest" description="Disordered" evidence="7">
    <location>
        <begin position="217"/>
        <end position="239"/>
    </location>
</feature>